<evidence type="ECO:0000256" key="2">
    <source>
        <dbReference type="ARBA" id="ARBA00022676"/>
    </source>
</evidence>
<dbReference type="PANTHER" id="PTHR48048:SF30">
    <property type="entry name" value="GLYCOSYLTRANSFERASE"/>
    <property type="match status" value="1"/>
</dbReference>
<dbReference type="EMBL" id="JAMZMK010006970">
    <property type="protein sequence ID" value="KAI7746466.1"/>
    <property type="molecule type" value="Genomic_DNA"/>
</dbReference>
<dbReference type="AlphaFoldDB" id="A0AAD5CTW9"/>
<comment type="caution">
    <text evidence="6">The sequence shown here is derived from an EMBL/GenBank/DDBJ whole genome shotgun (WGS) entry which is preliminary data.</text>
</comment>
<dbReference type="FunFam" id="3.40.50.2000:FF:000020">
    <property type="entry name" value="Glycosyltransferase"/>
    <property type="match status" value="1"/>
</dbReference>
<dbReference type="InterPro" id="IPR035595">
    <property type="entry name" value="UDP_glycos_trans_CS"/>
</dbReference>
<dbReference type="InterPro" id="IPR050481">
    <property type="entry name" value="UDP-glycosyltransf_plant"/>
</dbReference>
<protein>
    <recommendedName>
        <fullName evidence="5">Glycosyltransferase</fullName>
        <ecNumber evidence="5">2.4.1.-</ecNumber>
    </recommendedName>
</protein>
<organism evidence="6 7">
    <name type="scientific">Ambrosia artemisiifolia</name>
    <name type="common">Common ragweed</name>
    <dbReference type="NCBI Taxonomy" id="4212"/>
    <lineage>
        <taxon>Eukaryota</taxon>
        <taxon>Viridiplantae</taxon>
        <taxon>Streptophyta</taxon>
        <taxon>Embryophyta</taxon>
        <taxon>Tracheophyta</taxon>
        <taxon>Spermatophyta</taxon>
        <taxon>Magnoliopsida</taxon>
        <taxon>eudicotyledons</taxon>
        <taxon>Gunneridae</taxon>
        <taxon>Pentapetalae</taxon>
        <taxon>asterids</taxon>
        <taxon>campanulids</taxon>
        <taxon>Asterales</taxon>
        <taxon>Asteraceae</taxon>
        <taxon>Asteroideae</taxon>
        <taxon>Heliantheae alliance</taxon>
        <taxon>Heliantheae</taxon>
        <taxon>Ambrosia</taxon>
    </lineage>
</organism>
<evidence type="ECO:0000256" key="5">
    <source>
        <dbReference type="RuleBase" id="RU362057"/>
    </source>
</evidence>
<evidence type="ECO:0000256" key="4">
    <source>
        <dbReference type="RuleBase" id="RU003718"/>
    </source>
</evidence>
<sequence>MPTIVLYPAPAMGHLISMVELGKFILKHHPNYSITVLTLTNSFNTGSTVSYVRHISATVPAISFHHLPDIALDLEAYPTSEAIIFDLIGRSVHNVDAALRSISPTALIIDLFCTSAMMAAASVNIPVYYFITSGACCLVEILYFPVLDRDYLGSFRDMNRLVYSPGMPPIPSSDMPAVPIKAITDGLCVEGHTPPLYCVGPVLSDGGDGSHECLKWLDSQPSESVVYLCFGSEGLFSCDQLKEIAKGLEMSGQRFLWVIRSPPTVKKGELFTPPELPDLDSLLPDRFLERTKDRGLVVKGWAPQVKVLSHDSVGGFVTHCGWNSVLESVRAGVPMVAWPQYAEQRMNKIVMVEEMKVALPMDESERGKVAAAEVGRRVRQLMESEEGKFVREVVKARKEDAARAINHTNGSSRVALGKLVESWTR</sequence>
<accession>A0AAD5CTW9</accession>
<dbReference type="Proteomes" id="UP001206925">
    <property type="component" value="Unassembled WGS sequence"/>
</dbReference>
<gene>
    <name evidence="6" type="ORF">M8C21_010460</name>
</gene>
<dbReference type="EC" id="2.4.1.-" evidence="5"/>
<dbReference type="InterPro" id="IPR002213">
    <property type="entry name" value="UDP_glucos_trans"/>
</dbReference>
<comment type="similarity">
    <text evidence="1 4">Belongs to the UDP-glycosyltransferase family.</text>
</comment>
<name>A0AAD5CTW9_AMBAR</name>
<evidence type="ECO:0000256" key="3">
    <source>
        <dbReference type="ARBA" id="ARBA00022679"/>
    </source>
</evidence>
<dbReference type="GO" id="GO:0035251">
    <property type="term" value="F:UDP-glucosyltransferase activity"/>
    <property type="evidence" value="ECO:0007669"/>
    <property type="project" value="InterPro"/>
</dbReference>
<evidence type="ECO:0000313" key="7">
    <source>
        <dbReference type="Proteomes" id="UP001206925"/>
    </source>
</evidence>
<dbReference type="CDD" id="cd03784">
    <property type="entry name" value="GT1_Gtf-like"/>
    <property type="match status" value="1"/>
</dbReference>
<evidence type="ECO:0000313" key="6">
    <source>
        <dbReference type="EMBL" id="KAI7746466.1"/>
    </source>
</evidence>
<keyword evidence="3 4" id="KW-0808">Transferase</keyword>
<evidence type="ECO:0000256" key="1">
    <source>
        <dbReference type="ARBA" id="ARBA00009995"/>
    </source>
</evidence>
<dbReference type="Gene3D" id="3.40.50.2000">
    <property type="entry name" value="Glycogen Phosphorylase B"/>
    <property type="match status" value="2"/>
</dbReference>
<dbReference type="Pfam" id="PF00201">
    <property type="entry name" value="UDPGT"/>
    <property type="match status" value="1"/>
</dbReference>
<keyword evidence="7" id="KW-1185">Reference proteome</keyword>
<keyword evidence="2 4" id="KW-0328">Glycosyltransferase</keyword>
<reference evidence="6" key="1">
    <citation type="submission" date="2022-06" db="EMBL/GenBank/DDBJ databases">
        <title>Uncovering the hologenomic basis of an extraordinary plant invasion.</title>
        <authorList>
            <person name="Bieker V.C."/>
            <person name="Martin M.D."/>
            <person name="Gilbert T."/>
            <person name="Hodgins K."/>
            <person name="Battlay P."/>
            <person name="Petersen B."/>
            <person name="Wilson J."/>
        </authorList>
    </citation>
    <scope>NUCLEOTIDE SEQUENCE</scope>
    <source>
        <strain evidence="6">AA19_3_7</strain>
        <tissue evidence="6">Leaf</tissue>
    </source>
</reference>
<dbReference type="SUPFAM" id="SSF53756">
    <property type="entry name" value="UDP-Glycosyltransferase/glycogen phosphorylase"/>
    <property type="match status" value="1"/>
</dbReference>
<dbReference type="PROSITE" id="PS00375">
    <property type="entry name" value="UDPGT"/>
    <property type="match status" value="1"/>
</dbReference>
<proteinExistence type="inferred from homology"/>
<dbReference type="PANTHER" id="PTHR48048">
    <property type="entry name" value="GLYCOSYLTRANSFERASE"/>
    <property type="match status" value="1"/>
</dbReference>